<dbReference type="PANTHER" id="PTHR35046:SF9">
    <property type="entry name" value="RNA-DIRECTED DNA POLYMERASE"/>
    <property type="match status" value="1"/>
</dbReference>
<feature type="compositionally biased region" description="Basic and acidic residues" evidence="1">
    <location>
        <begin position="130"/>
        <end position="148"/>
    </location>
</feature>
<dbReference type="EMBL" id="SSTD01015597">
    <property type="protein sequence ID" value="TYK02427.1"/>
    <property type="molecule type" value="Genomic_DNA"/>
</dbReference>
<evidence type="ECO:0000313" key="3">
    <source>
        <dbReference type="Proteomes" id="UP000321947"/>
    </source>
</evidence>
<evidence type="ECO:0000256" key="1">
    <source>
        <dbReference type="SAM" id="MobiDB-lite"/>
    </source>
</evidence>
<feature type="compositionally biased region" description="Basic and acidic residues" evidence="1">
    <location>
        <begin position="70"/>
        <end position="89"/>
    </location>
</feature>
<accession>A0A5D3BSL9</accession>
<feature type="region of interest" description="Disordered" evidence="1">
    <location>
        <begin position="30"/>
        <end position="89"/>
    </location>
</feature>
<dbReference type="Proteomes" id="UP000321947">
    <property type="component" value="Unassembled WGS sequence"/>
</dbReference>
<name>A0A5D3BSL9_CUCMM</name>
<reference evidence="2 3" key="1">
    <citation type="submission" date="2019-08" db="EMBL/GenBank/DDBJ databases">
        <title>Draft genome sequences of two oriental melons (Cucumis melo L. var makuwa).</title>
        <authorList>
            <person name="Kwon S.-Y."/>
        </authorList>
    </citation>
    <scope>NUCLEOTIDE SEQUENCE [LARGE SCALE GENOMIC DNA]</scope>
    <source>
        <strain evidence="3">cv. Chang Bougi</strain>
        <tissue evidence="2">Leaf</tissue>
    </source>
</reference>
<evidence type="ECO:0000313" key="2">
    <source>
        <dbReference type="EMBL" id="TYK02427.1"/>
    </source>
</evidence>
<feature type="region of interest" description="Disordered" evidence="1">
    <location>
        <begin position="118"/>
        <end position="148"/>
    </location>
</feature>
<feature type="compositionally biased region" description="Basic and acidic residues" evidence="1">
    <location>
        <begin position="49"/>
        <end position="63"/>
    </location>
</feature>
<dbReference type="PANTHER" id="PTHR35046">
    <property type="entry name" value="ZINC KNUCKLE (CCHC-TYPE) FAMILY PROTEIN"/>
    <property type="match status" value="1"/>
</dbReference>
<proteinExistence type="predicted"/>
<protein>
    <submittedName>
        <fullName evidence="2">Uncharacterized protein</fullName>
    </submittedName>
</protein>
<dbReference type="AlphaFoldDB" id="A0A5D3BSL9"/>
<feature type="compositionally biased region" description="Low complexity" evidence="1">
    <location>
        <begin position="37"/>
        <end position="48"/>
    </location>
</feature>
<gene>
    <name evidence="2" type="ORF">E5676_scaffold1738G00290</name>
</gene>
<comment type="caution">
    <text evidence="2">The sequence shown here is derived from an EMBL/GenBank/DDBJ whole genome shotgun (WGS) entry which is preliminary data.</text>
</comment>
<sequence>MASTSDKVDLQPYFDIEEMLHLAIKVQKQLSTKRTKYNSSKPSSFNSSWKKENKSEFRSKDKFVNGSFKQKGESSMKEKSKFEESKERNRDIKCWKLQVLGHVARDCTNKRTTAIQSAKVVTEGEESENEEGKKEIVEEASEEVSKNE</sequence>
<organism evidence="2 3">
    <name type="scientific">Cucumis melo var. makuwa</name>
    <name type="common">Oriental melon</name>
    <dbReference type="NCBI Taxonomy" id="1194695"/>
    <lineage>
        <taxon>Eukaryota</taxon>
        <taxon>Viridiplantae</taxon>
        <taxon>Streptophyta</taxon>
        <taxon>Embryophyta</taxon>
        <taxon>Tracheophyta</taxon>
        <taxon>Spermatophyta</taxon>
        <taxon>Magnoliopsida</taxon>
        <taxon>eudicotyledons</taxon>
        <taxon>Gunneridae</taxon>
        <taxon>Pentapetalae</taxon>
        <taxon>rosids</taxon>
        <taxon>fabids</taxon>
        <taxon>Cucurbitales</taxon>
        <taxon>Cucurbitaceae</taxon>
        <taxon>Benincaseae</taxon>
        <taxon>Cucumis</taxon>
    </lineage>
</organism>